<protein>
    <submittedName>
        <fullName evidence="2">Uncharacterized protein</fullName>
    </submittedName>
</protein>
<evidence type="ECO:0000313" key="2">
    <source>
        <dbReference type="EMBL" id="RDH33662.1"/>
    </source>
</evidence>
<dbReference type="EMBL" id="KZ852046">
    <property type="protein sequence ID" value="RDH33662.1"/>
    <property type="molecule type" value="Genomic_DNA"/>
</dbReference>
<name>A0A3F3Q3W1_9EURO</name>
<dbReference type="AlphaFoldDB" id="A0A3F3Q3W1"/>
<accession>A0A3F3Q3W1</accession>
<feature type="compositionally biased region" description="Pro residues" evidence="1">
    <location>
        <begin position="43"/>
        <end position="57"/>
    </location>
</feature>
<dbReference type="GeneID" id="38134610"/>
<feature type="region of interest" description="Disordered" evidence="1">
    <location>
        <begin position="38"/>
        <end position="57"/>
    </location>
</feature>
<gene>
    <name evidence="2" type="ORF">BDQ94DRAFT_143519</name>
</gene>
<dbReference type="RefSeq" id="XP_026626684.1">
    <property type="nucleotide sequence ID" value="XM_026766254.1"/>
</dbReference>
<sequence length="57" mass="6432">MFTERRYRVMYRANFDFLPEDLPLPIWGSCEDIALIPNSVHDPPSPGIPPNPPPSPA</sequence>
<organism evidence="2 3">
    <name type="scientific">Aspergillus welwitschiae</name>
    <dbReference type="NCBI Taxonomy" id="1341132"/>
    <lineage>
        <taxon>Eukaryota</taxon>
        <taxon>Fungi</taxon>
        <taxon>Dikarya</taxon>
        <taxon>Ascomycota</taxon>
        <taxon>Pezizomycotina</taxon>
        <taxon>Eurotiomycetes</taxon>
        <taxon>Eurotiomycetidae</taxon>
        <taxon>Eurotiales</taxon>
        <taxon>Aspergillaceae</taxon>
        <taxon>Aspergillus</taxon>
        <taxon>Aspergillus subgen. Circumdati</taxon>
    </lineage>
</organism>
<dbReference type="Proteomes" id="UP000253729">
    <property type="component" value="Unassembled WGS sequence"/>
</dbReference>
<evidence type="ECO:0000256" key="1">
    <source>
        <dbReference type="SAM" id="MobiDB-lite"/>
    </source>
</evidence>
<reference evidence="2 3" key="1">
    <citation type="submission" date="2018-07" db="EMBL/GenBank/DDBJ databases">
        <title>The genomes of Aspergillus section Nigri reveals drivers in fungal speciation.</title>
        <authorList>
            <consortium name="DOE Joint Genome Institute"/>
            <person name="Vesth T.C."/>
            <person name="Nybo J."/>
            <person name="Theobald S."/>
            <person name="Brandl J."/>
            <person name="Frisvad J.C."/>
            <person name="Nielsen K.F."/>
            <person name="Lyhne E.K."/>
            <person name="Kogle M.E."/>
            <person name="Kuo A."/>
            <person name="Riley R."/>
            <person name="Clum A."/>
            <person name="Nolan M."/>
            <person name="Lipzen A."/>
            <person name="Salamov A."/>
            <person name="Henrissat B."/>
            <person name="Wiebenga A."/>
            <person name="De vries R.P."/>
            <person name="Grigoriev I.V."/>
            <person name="Mortensen U.H."/>
            <person name="Andersen M.R."/>
            <person name="Baker S.E."/>
        </authorList>
    </citation>
    <scope>NUCLEOTIDE SEQUENCE [LARGE SCALE GENOMIC DNA]</scope>
    <source>
        <strain evidence="2 3">CBS 139.54b</strain>
    </source>
</reference>
<evidence type="ECO:0000313" key="3">
    <source>
        <dbReference type="Proteomes" id="UP000253729"/>
    </source>
</evidence>
<keyword evidence="3" id="KW-1185">Reference proteome</keyword>
<proteinExistence type="predicted"/>